<organism evidence="10">
    <name type="scientific">Hemiselmis tepida</name>
    <dbReference type="NCBI Taxonomy" id="464990"/>
    <lineage>
        <taxon>Eukaryota</taxon>
        <taxon>Cryptophyceae</taxon>
        <taxon>Cryptomonadales</taxon>
        <taxon>Hemiselmidaceae</taxon>
        <taxon>Hemiselmis</taxon>
    </lineage>
</organism>
<dbReference type="InterPro" id="IPR000608">
    <property type="entry name" value="UBC"/>
</dbReference>
<sequence length="183" mass="20482">MLNLLKLKQEKSEAKATGGEDGHKSGGGKVIPAAQRRVQKDLNSGIEKNTWCQMDFPVKDDIMAFNVTLKPDEGYWKGGSFVFSFSIPTDYPHTPPKVLCITKVYHPNIDLEGKVCLNILRDDWKPVLDISAVINGLFFLFLEPNPSDPLNKEAAELMRDNLPGFKHAVQRSLRGDLPRGGRY</sequence>
<evidence type="ECO:0000256" key="7">
    <source>
        <dbReference type="RuleBase" id="RU362109"/>
    </source>
</evidence>
<feature type="region of interest" description="Disordered" evidence="8">
    <location>
        <begin position="12"/>
        <end position="33"/>
    </location>
</feature>
<dbReference type="GO" id="GO:0005524">
    <property type="term" value="F:ATP binding"/>
    <property type="evidence" value="ECO:0007669"/>
    <property type="project" value="UniProtKB-UniRule"/>
</dbReference>
<dbReference type="SMART" id="SM00212">
    <property type="entry name" value="UBCc"/>
    <property type="match status" value="1"/>
</dbReference>
<dbReference type="GO" id="GO:0019788">
    <property type="term" value="F:NEDD8 transferase activity"/>
    <property type="evidence" value="ECO:0007669"/>
    <property type="project" value="UniProtKB-ARBA"/>
</dbReference>
<dbReference type="PROSITE" id="PS50127">
    <property type="entry name" value="UBC_2"/>
    <property type="match status" value="1"/>
</dbReference>
<protein>
    <recommendedName>
        <fullName evidence="9">UBC core domain-containing protein</fullName>
    </recommendedName>
</protein>
<evidence type="ECO:0000256" key="4">
    <source>
        <dbReference type="ARBA" id="ARBA00022786"/>
    </source>
</evidence>
<dbReference type="Gene3D" id="3.10.110.10">
    <property type="entry name" value="Ubiquitin Conjugating Enzyme"/>
    <property type="match status" value="1"/>
</dbReference>
<comment type="pathway">
    <text evidence="1">Protein modification; protein neddylation.</text>
</comment>
<feature type="active site" description="Glycyl thioester intermediate" evidence="6">
    <location>
        <position position="116"/>
    </location>
</feature>
<dbReference type="EMBL" id="HBFN01030432">
    <property type="protein sequence ID" value="CAD8803913.1"/>
    <property type="molecule type" value="Transcribed_RNA"/>
</dbReference>
<evidence type="ECO:0000313" key="11">
    <source>
        <dbReference type="EMBL" id="CAD8803913.1"/>
    </source>
</evidence>
<dbReference type="InterPro" id="IPR016135">
    <property type="entry name" value="UBQ-conjugating_enzyme/RWD"/>
</dbReference>
<evidence type="ECO:0000256" key="1">
    <source>
        <dbReference type="ARBA" id="ARBA00005032"/>
    </source>
</evidence>
<dbReference type="AlphaFoldDB" id="A0A6T6XAK6"/>
<dbReference type="FunFam" id="3.10.110.10:FF:000005">
    <property type="entry name" value="NEDD8-conjugating enzyme Ubc12"/>
    <property type="match status" value="1"/>
</dbReference>
<dbReference type="PANTHER" id="PTHR24068">
    <property type="entry name" value="UBIQUITIN-CONJUGATING ENZYME E2"/>
    <property type="match status" value="1"/>
</dbReference>
<accession>A0A6T6XAK6</accession>
<keyword evidence="5 7" id="KW-0067">ATP-binding</keyword>
<evidence type="ECO:0000313" key="10">
    <source>
        <dbReference type="EMBL" id="CAD8803912.1"/>
    </source>
</evidence>
<dbReference type="SUPFAM" id="SSF54495">
    <property type="entry name" value="UBC-like"/>
    <property type="match status" value="1"/>
</dbReference>
<keyword evidence="2" id="KW-0808">Transferase</keyword>
<evidence type="ECO:0000256" key="5">
    <source>
        <dbReference type="ARBA" id="ARBA00022840"/>
    </source>
</evidence>
<evidence type="ECO:0000256" key="2">
    <source>
        <dbReference type="ARBA" id="ARBA00022679"/>
    </source>
</evidence>
<gene>
    <name evidence="10" type="ORF">HTEP1355_LOCUS17590</name>
    <name evidence="11" type="ORF">HTEP1355_LOCUS17591</name>
</gene>
<feature type="domain" description="UBC core" evidence="9">
    <location>
        <begin position="33"/>
        <end position="178"/>
    </location>
</feature>
<evidence type="ECO:0000256" key="6">
    <source>
        <dbReference type="PROSITE-ProRule" id="PRU10133"/>
    </source>
</evidence>
<keyword evidence="3 7" id="KW-0547">Nucleotide-binding</keyword>
<dbReference type="EMBL" id="HBFN01030431">
    <property type="protein sequence ID" value="CAD8803912.1"/>
    <property type="molecule type" value="Transcribed_RNA"/>
</dbReference>
<dbReference type="CDD" id="cd23794">
    <property type="entry name" value="UBCc_UBE2F_UBE2M"/>
    <property type="match status" value="1"/>
</dbReference>
<name>A0A6T6XAK6_9CRYP</name>
<keyword evidence="4 7" id="KW-0833">Ubl conjugation pathway</keyword>
<dbReference type="Pfam" id="PF00179">
    <property type="entry name" value="UQ_con"/>
    <property type="match status" value="1"/>
</dbReference>
<comment type="similarity">
    <text evidence="7">Belongs to the ubiquitin-conjugating enzyme family.</text>
</comment>
<dbReference type="InterPro" id="IPR023313">
    <property type="entry name" value="UBQ-conjugating_AS"/>
</dbReference>
<evidence type="ECO:0000256" key="8">
    <source>
        <dbReference type="SAM" id="MobiDB-lite"/>
    </source>
</evidence>
<proteinExistence type="inferred from homology"/>
<evidence type="ECO:0000259" key="9">
    <source>
        <dbReference type="PROSITE" id="PS50127"/>
    </source>
</evidence>
<dbReference type="PROSITE" id="PS00183">
    <property type="entry name" value="UBC_1"/>
    <property type="match status" value="1"/>
</dbReference>
<reference evidence="10" key="1">
    <citation type="submission" date="2021-01" db="EMBL/GenBank/DDBJ databases">
        <authorList>
            <person name="Corre E."/>
            <person name="Pelletier E."/>
            <person name="Niang G."/>
            <person name="Scheremetjew M."/>
            <person name="Finn R."/>
            <person name="Kale V."/>
            <person name="Holt S."/>
            <person name="Cochrane G."/>
            <person name="Meng A."/>
            <person name="Brown T."/>
            <person name="Cohen L."/>
        </authorList>
    </citation>
    <scope>NUCLEOTIDE SEQUENCE</scope>
    <source>
        <strain evidence="10">CCMP443</strain>
    </source>
</reference>
<feature type="compositionally biased region" description="Basic and acidic residues" evidence="8">
    <location>
        <begin position="12"/>
        <end position="24"/>
    </location>
</feature>
<evidence type="ECO:0000256" key="3">
    <source>
        <dbReference type="ARBA" id="ARBA00022741"/>
    </source>
</evidence>